<name>A0A1Y1S5C7_9MICR</name>
<feature type="repeat" description="Pumilio" evidence="2">
    <location>
        <begin position="243"/>
        <end position="278"/>
    </location>
</feature>
<dbReference type="VEuPathDB" id="MicrosporidiaDB:ECANGB1_1943"/>
<dbReference type="PANTHER" id="PTHR12537:SF12">
    <property type="entry name" value="MATERNAL PROTEIN PUMILIO"/>
    <property type="match status" value="1"/>
</dbReference>
<keyword evidence="5" id="KW-1185">Reference proteome</keyword>
<evidence type="ECO:0000313" key="5">
    <source>
        <dbReference type="Proteomes" id="UP000192639"/>
    </source>
</evidence>
<dbReference type="OrthoDB" id="668540at2759"/>
<dbReference type="InterPro" id="IPR011989">
    <property type="entry name" value="ARM-like"/>
</dbReference>
<dbReference type="Pfam" id="PF00806">
    <property type="entry name" value="PUF"/>
    <property type="match status" value="7"/>
</dbReference>
<feature type="repeat" description="Pumilio" evidence="2">
    <location>
        <begin position="319"/>
        <end position="356"/>
    </location>
</feature>
<dbReference type="AlphaFoldDB" id="A0A1Y1S5C7"/>
<feature type="domain" description="PUM-HD" evidence="3">
    <location>
        <begin position="113"/>
        <end position="453"/>
    </location>
</feature>
<dbReference type="Proteomes" id="UP000192639">
    <property type="component" value="Unassembled WGS sequence"/>
</dbReference>
<gene>
    <name evidence="4" type="primary">PUM2</name>
    <name evidence="4" type="ORF">ECANGB1_1943</name>
</gene>
<evidence type="ECO:0000256" key="1">
    <source>
        <dbReference type="ARBA" id="ARBA00022737"/>
    </source>
</evidence>
<organism evidence="4 5">
    <name type="scientific">Enterospora canceri</name>
    <dbReference type="NCBI Taxonomy" id="1081671"/>
    <lineage>
        <taxon>Eukaryota</taxon>
        <taxon>Fungi</taxon>
        <taxon>Fungi incertae sedis</taxon>
        <taxon>Microsporidia</taxon>
        <taxon>Enterocytozoonidae</taxon>
        <taxon>Enterospora</taxon>
    </lineage>
</organism>
<comment type="caution">
    <text evidence="4">The sequence shown here is derived from an EMBL/GenBank/DDBJ whole genome shotgun (WGS) entry which is preliminary data.</text>
</comment>
<dbReference type="SUPFAM" id="SSF48371">
    <property type="entry name" value="ARM repeat"/>
    <property type="match status" value="1"/>
</dbReference>
<evidence type="ECO:0000259" key="3">
    <source>
        <dbReference type="PROSITE" id="PS50303"/>
    </source>
</evidence>
<dbReference type="InterPro" id="IPR033133">
    <property type="entry name" value="PUM-HD"/>
</dbReference>
<dbReference type="GO" id="GO:0003729">
    <property type="term" value="F:mRNA binding"/>
    <property type="evidence" value="ECO:0007669"/>
    <property type="project" value="TreeGrafter"/>
</dbReference>
<dbReference type="InterPro" id="IPR001313">
    <property type="entry name" value="Pumilio_RNA-bd_rpt"/>
</dbReference>
<dbReference type="InterPro" id="IPR016024">
    <property type="entry name" value="ARM-type_fold"/>
</dbReference>
<sequence>MNNKKPMNLLPKLDSFLRRKREHSYFIEDVKIYKNIRADSKERLLSINVFKTTKMADLIDEDQPGTASEAATEGELRNLKEPLVPPIGKIGNKLDLRNFTRTYTITMRSGGAGRSKLAKEMREKYGKLIPGAAIDNSETICVQICKDQDGSRYVQRQMEERWNGAEMDEFFDLVSGYVRELSTNLFGNYVIQKMVALLDESQLERMRAILSGHVLELSTNMFGCRVIQGLVERLKKKEGLLDEVVGCTGALMVNPFGNHVLKKCIDVEMEAERQEFISGFIRALVAGAREYAMEKHGCRMVQHALAVLPEKETREFAYVLLSNAQELAKDQYGNYVVQVLIRNKEYSKILEKYVVENSRELSLCKYSSNIVEKYCSSGRLTDDFFDEFNVPGPDGRPFMLTMIKDGCANYVVQSLYNKADSRQRTAILHILEEYKDELATLPYYKTLCNKFEK</sequence>
<reference evidence="4 5" key="1">
    <citation type="journal article" date="2017" name="Environ. Microbiol.">
        <title>Decay of the glycolytic pathway and adaptation to intranuclear parasitism within Enterocytozoonidae microsporidia.</title>
        <authorList>
            <person name="Wiredu Boakye D."/>
            <person name="Jaroenlak P."/>
            <person name="Prachumwat A."/>
            <person name="Williams T.A."/>
            <person name="Bateman K.S."/>
            <person name="Itsathitphaisarn O."/>
            <person name="Sritunyalucksana K."/>
            <person name="Paszkiewicz K.H."/>
            <person name="Moore K.A."/>
            <person name="Stentiford G.D."/>
            <person name="Williams B.A."/>
        </authorList>
    </citation>
    <scope>NUCLEOTIDE SEQUENCE [LARGE SCALE GENOMIC DNA]</scope>
    <source>
        <strain evidence="4 5">GB1</strain>
    </source>
</reference>
<dbReference type="GO" id="GO:0005737">
    <property type="term" value="C:cytoplasm"/>
    <property type="evidence" value="ECO:0007669"/>
    <property type="project" value="TreeGrafter"/>
</dbReference>
<dbReference type="PROSITE" id="PS50303">
    <property type="entry name" value="PUM_HD"/>
    <property type="match status" value="1"/>
</dbReference>
<evidence type="ECO:0000313" key="4">
    <source>
        <dbReference type="EMBL" id="ORD93607.1"/>
    </source>
</evidence>
<proteinExistence type="predicted"/>
<dbReference type="PROSITE" id="PS50302">
    <property type="entry name" value="PUM"/>
    <property type="match status" value="3"/>
</dbReference>
<protein>
    <submittedName>
        <fullName evidence="4">PUM2</fullName>
    </submittedName>
</protein>
<dbReference type="SMART" id="SM00025">
    <property type="entry name" value="Pumilio"/>
    <property type="match status" value="6"/>
</dbReference>
<dbReference type="GO" id="GO:0010608">
    <property type="term" value="P:post-transcriptional regulation of gene expression"/>
    <property type="evidence" value="ECO:0007669"/>
    <property type="project" value="TreeGrafter"/>
</dbReference>
<accession>A0A1Y1S5C7</accession>
<dbReference type="EMBL" id="LWDP01000063">
    <property type="protein sequence ID" value="ORD93607.1"/>
    <property type="molecule type" value="Genomic_DNA"/>
</dbReference>
<feature type="repeat" description="Pumilio" evidence="2">
    <location>
        <begin position="172"/>
        <end position="211"/>
    </location>
</feature>
<keyword evidence="1" id="KW-0677">Repeat</keyword>
<dbReference type="Gene3D" id="1.25.10.10">
    <property type="entry name" value="Leucine-rich Repeat Variant"/>
    <property type="match status" value="1"/>
</dbReference>
<evidence type="ECO:0000256" key="2">
    <source>
        <dbReference type="PROSITE-ProRule" id="PRU00317"/>
    </source>
</evidence>
<dbReference type="PANTHER" id="PTHR12537">
    <property type="entry name" value="RNA BINDING PROTEIN PUMILIO-RELATED"/>
    <property type="match status" value="1"/>
</dbReference>